<keyword evidence="6" id="KW-0406">Ion transport</keyword>
<evidence type="ECO:0000313" key="12">
    <source>
        <dbReference type="Proteomes" id="UP000219338"/>
    </source>
</evidence>
<evidence type="ECO:0000256" key="2">
    <source>
        <dbReference type="ARBA" id="ARBA00008170"/>
    </source>
</evidence>
<comment type="similarity">
    <text evidence="2">Belongs to the Ca(2+):cation antiporter (CaCA) (TC 2.A.19) family.</text>
</comment>
<dbReference type="EMBL" id="FUEG01000004">
    <property type="protein sequence ID" value="SJL03799.1"/>
    <property type="molecule type" value="Genomic_DNA"/>
</dbReference>
<sequence>MSSEPNIGGSNNGLEKVLSSSPEPIEISPTSHHGNALRHSRTLSSSSSSSSSSRITERPPPFSRKLTRALFIRPAETRGPAPGHLESIKSALTYSWVNVLFVFNPIAWALHYTHQTDGVVFAMALLGVIPLAGMLGHGTETIALYTGDALGGLINASLGNATEFIIAILLLVKCEIRVVQASLLGGLLSNLLLVTGMAFIVGGVRFSQQQFQQTAAQLNTSLLTLAVIALVIPTCFAFAIEQASGEETERDIILEMSRGSALILIFIYASYMVFQLYSHSYLYNPDNDILNDVRSSASSVQSAPAASAQPPAPIVSGNELAPPPVKRTQSLVSTFGSRAFLGQTSKRGSLPAHFSRVDEKDEEKRQRDRQRRQDPEAAVIPQGDTGSEKELETPEMNLTVAISVLIAATGLTYLTAEALTDSLEGIGQTGSVSTEWLGLILLAIVGNAAEHVTAVFVAYRNKIDLALAVSVGSCIQISLFVIPLLVLIGWIANKPLSLLFDPLEVVTLFLSVLLVRFATEDGRTHYMSGILLFGTYVLIAFSFWFYPQSGTSAGNLFSEC</sequence>
<dbReference type="GO" id="GO:0000329">
    <property type="term" value="C:fungal-type vacuole membrane"/>
    <property type="evidence" value="ECO:0007669"/>
    <property type="project" value="TreeGrafter"/>
</dbReference>
<proteinExistence type="inferred from homology"/>
<dbReference type="STRING" id="47428.A0A284R513"/>
<feature type="transmembrane region" description="Helical" evidence="9">
    <location>
        <begin position="465"/>
        <end position="492"/>
    </location>
</feature>
<evidence type="ECO:0000256" key="1">
    <source>
        <dbReference type="ARBA" id="ARBA00004127"/>
    </source>
</evidence>
<feature type="region of interest" description="Disordered" evidence="8">
    <location>
        <begin position="1"/>
        <end position="61"/>
    </location>
</feature>
<evidence type="ECO:0000259" key="10">
    <source>
        <dbReference type="Pfam" id="PF01699"/>
    </source>
</evidence>
<dbReference type="InterPro" id="IPR004837">
    <property type="entry name" value="NaCa_Exmemb"/>
</dbReference>
<dbReference type="Proteomes" id="UP000219338">
    <property type="component" value="Unassembled WGS sequence"/>
</dbReference>
<organism evidence="11 12">
    <name type="scientific">Armillaria ostoyae</name>
    <name type="common">Armillaria root rot fungus</name>
    <dbReference type="NCBI Taxonomy" id="47428"/>
    <lineage>
        <taxon>Eukaryota</taxon>
        <taxon>Fungi</taxon>
        <taxon>Dikarya</taxon>
        <taxon>Basidiomycota</taxon>
        <taxon>Agaricomycotina</taxon>
        <taxon>Agaricomycetes</taxon>
        <taxon>Agaricomycetidae</taxon>
        <taxon>Agaricales</taxon>
        <taxon>Marasmiineae</taxon>
        <taxon>Physalacriaceae</taxon>
        <taxon>Armillaria</taxon>
    </lineage>
</organism>
<evidence type="ECO:0000256" key="8">
    <source>
        <dbReference type="SAM" id="MobiDB-lite"/>
    </source>
</evidence>
<evidence type="ECO:0000256" key="3">
    <source>
        <dbReference type="ARBA" id="ARBA00022448"/>
    </source>
</evidence>
<evidence type="ECO:0000256" key="5">
    <source>
        <dbReference type="ARBA" id="ARBA00022989"/>
    </source>
</evidence>
<dbReference type="PANTHER" id="PTHR31503">
    <property type="entry name" value="VACUOLAR CALCIUM ION TRANSPORTER"/>
    <property type="match status" value="1"/>
</dbReference>
<feature type="transmembrane region" description="Helical" evidence="9">
    <location>
        <begin position="526"/>
        <end position="546"/>
    </location>
</feature>
<dbReference type="Pfam" id="PF01699">
    <property type="entry name" value="Na_Ca_ex"/>
    <property type="match status" value="2"/>
</dbReference>
<evidence type="ECO:0000313" key="11">
    <source>
        <dbReference type="EMBL" id="SJL03799.1"/>
    </source>
</evidence>
<reference evidence="12" key="1">
    <citation type="journal article" date="2017" name="Nat. Ecol. Evol.">
        <title>Genome expansion and lineage-specific genetic innovations in the forest pathogenic fungi Armillaria.</title>
        <authorList>
            <person name="Sipos G."/>
            <person name="Prasanna A.N."/>
            <person name="Walter M.C."/>
            <person name="O'Connor E."/>
            <person name="Balint B."/>
            <person name="Krizsan K."/>
            <person name="Kiss B."/>
            <person name="Hess J."/>
            <person name="Varga T."/>
            <person name="Slot J."/>
            <person name="Riley R."/>
            <person name="Boka B."/>
            <person name="Rigling D."/>
            <person name="Barry K."/>
            <person name="Lee J."/>
            <person name="Mihaltcheva S."/>
            <person name="LaButti K."/>
            <person name="Lipzen A."/>
            <person name="Waldron R."/>
            <person name="Moloney N.M."/>
            <person name="Sperisen C."/>
            <person name="Kredics L."/>
            <person name="Vagvoelgyi C."/>
            <person name="Patrignani A."/>
            <person name="Fitzpatrick D."/>
            <person name="Nagy I."/>
            <person name="Doyle S."/>
            <person name="Anderson J.B."/>
            <person name="Grigoriev I.V."/>
            <person name="Gueldener U."/>
            <person name="Muensterkoetter M."/>
            <person name="Nagy L.G."/>
        </authorList>
    </citation>
    <scope>NUCLEOTIDE SEQUENCE [LARGE SCALE GENOMIC DNA]</scope>
    <source>
        <strain evidence="12">C18/9</strain>
    </source>
</reference>
<dbReference type="GO" id="GO:0006874">
    <property type="term" value="P:intracellular calcium ion homeostasis"/>
    <property type="evidence" value="ECO:0007669"/>
    <property type="project" value="TreeGrafter"/>
</dbReference>
<keyword evidence="4 9" id="KW-0812">Transmembrane</keyword>
<evidence type="ECO:0000256" key="6">
    <source>
        <dbReference type="ARBA" id="ARBA00023065"/>
    </source>
</evidence>
<feature type="transmembrane region" description="Helical" evidence="9">
    <location>
        <begin position="222"/>
        <end position="240"/>
    </location>
</feature>
<dbReference type="InterPro" id="IPR004713">
    <property type="entry name" value="CaH_exchang"/>
</dbReference>
<comment type="subcellular location">
    <subcellularLocation>
        <location evidence="1">Endomembrane system</location>
        <topology evidence="1">Multi-pass membrane protein</topology>
    </subcellularLocation>
</comment>
<feature type="transmembrane region" description="Helical" evidence="9">
    <location>
        <begin position="149"/>
        <end position="172"/>
    </location>
</feature>
<evidence type="ECO:0000256" key="7">
    <source>
        <dbReference type="ARBA" id="ARBA00023136"/>
    </source>
</evidence>
<keyword evidence="3" id="KW-0813">Transport</keyword>
<keyword evidence="7 9" id="KW-0472">Membrane</keyword>
<dbReference type="GO" id="GO:0012505">
    <property type="term" value="C:endomembrane system"/>
    <property type="evidence" value="ECO:0007669"/>
    <property type="project" value="UniProtKB-SubCell"/>
</dbReference>
<feature type="compositionally biased region" description="Low complexity" evidence="8">
    <location>
        <begin position="19"/>
        <end position="29"/>
    </location>
</feature>
<feature type="domain" description="Sodium/calcium exchanger membrane region" evidence="10">
    <location>
        <begin position="402"/>
        <end position="544"/>
    </location>
</feature>
<feature type="domain" description="Sodium/calcium exchanger membrane region" evidence="10">
    <location>
        <begin position="119"/>
        <end position="276"/>
    </location>
</feature>
<feature type="region of interest" description="Disordered" evidence="8">
    <location>
        <begin position="301"/>
        <end position="323"/>
    </location>
</feature>
<gene>
    <name evidence="11" type="ORF">ARMOST_07156</name>
</gene>
<feature type="transmembrane region" description="Helical" evidence="9">
    <location>
        <begin position="498"/>
        <end position="519"/>
    </location>
</feature>
<keyword evidence="5 9" id="KW-1133">Transmembrane helix</keyword>
<dbReference type="OMA" id="YMPMAEE"/>
<name>A0A284R513_ARMOS</name>
<dbReference type="Gene3D" id="1.20.1420.30">
    <property type="entry name" value="NCX, central ion-binding region"/>
    <property type="match status" value="2"/>
</dbReference>
<evidence type="ECO:0000256" key="4">
    <source>
        <dbReference type="ARBA" id="ARBA00022692"/>
    </source>
</evidence>
<protein>
    <recommendedName>
        <fullName evidence="10">Sodium/calcium exchanger membrane region domain-containing protein</fullName>
    </recommendedName>
</protein>
<feature type="transmembrane region" description="Helical" evidence="9">
    <location>
        <begin position="436"/>
        <end position="458"/>
    </location>
</feature>
<feature type="transmembrane region" description="Helical" evidence="9">
    <location>
        <begin position="118"/>
        <end position="137"/>
    </location>
</feature>
<feature type="transmembrane region" description="Helical" evidence="9">
    <location>
        <begin position="260"/>
        <end position="277"/>
    </location>
</feature>
<feature type="region of interest" description="Disordered" evidence="8">
    <location>
        <begin position="351"/>
        <end position="392"/>
    </location>
</feature>
<dbReference type="PANTHER" id="PTHR31503:SF20">
    <property type="entry name" value="CA(2+)_H(+) EXCHANGER, PUTATIVE (EUROFUNG)-RELATED"/>
    <property type="match status" value="1"/>
</dbReference>
<dbReference type="AlphaFoldDB" id="A0A284R513"/>
<feature type="compositionally biased region" description="Basic and acidic residues" evidence="8">
    <location>
        <begin position="355"/>
        <end position="375"/>
    </location>
</feature>
<dbReference type="InterPro" id="IPR044880">
    <property type="entry name" value="NCX_ion-bd_dom_sf"/>
</dbReference>
<accession>A0A284R513</accession>
<dbReference type="OrthoDB" id="1699231at2759"/>
<evidence type="ECO:0000256" key="9">
    <source>
        <dbReference type="SAM" id="Phobius"/>
    </source>
</evidence>
<keyword evidence="12" id="KW-1185">Reference proteome</keyword>
<dbReference type="GO" id="GO:0015369">
    <property type="term" value="F:calcium:proton antiporter activity"/>
    <property type="evidence" value="ECO:0007669"/>
    <property type="project" value="TreeGrafter"/>
</dbReference>
<feature type="compositionally biased region" description="Polar residues" evidence="8">
    <location>
        <begin position="1"/>
        <end position="13"/>
    </location>
</feature>
<feature type="transmembrane region" description="Helical" evidence="9">
    <location>
        <begin position="91"/>
        <end position="112"/>
    </location>
</feature>
<feature type="compositionally biased region" description="Low complexity" evidence="8">
    <location>
        <begin position="44"/>
        <end position="53"/>
    </location>
</feature>
<feature type="transmembrane region" description="Helical" evidence="9">
    <location>
        <begin position="178"/>
        <end position="201"/>
    </location>
</feature>